<reference evidence="1" key="1">
    <citation type="submission" date="2022-10" db="EMBL/GenBank/DDBJ databases">
        <title>Culturing micro-colonial fungi from biological soil crusts in the Mojave desert and describing Neophaeococcomyces mojavensis, and introducing the new genera and species Taxawa tesnikishii.</title>
        <authorList>
            <person name="Kurbessoian T."/>
            <person name="Stajich J.E."/>
        </authorList>
    </citation>
    <scope>NUCLEOTIDE SEQUENCE</scope>
    <source>
        <strain evidence="1">JES_112</strain>
    </source>
</reference>
<keyword evidence="2" id="KW-1185">Reference proteome</keyword>
<comment type="caution">
    <text evidence="1">The sequence shown here is derived from an EMBL/GenBank/DDBJ whole genome shotgun (WGS) entry which is preliminary data.</text>
</comment>
<name>A0ACC2ZVA5_9EURO</name>
<organism evidence="1 2">
    <name type="scientific">Neophaeococcomyces mojaviensis</name>
    <dbReference type="NCBI Taxonomy" id="3383035"/>
    <lineage>
        <taxon>Eukaryota</taxon>
        <taxon>Fungi</taxon>
        <taxon>Dikarya</taxon>
        <taxon>Ascomycota</taxon>
        <taxon>Pezizomycotina</taxon>
        <taxon>Eurotiomycetes</taxon>
        <taxon>Chaetothyriomycetidae</taxon>
        <taxon>Chaetothyriales</taxon>
        <taxon>Chaetothyriales incertae sedis</taxon>
        <taxon>Neophaeococcomyces</taxon>
    </lineage>
</organism>
<evidence type="ECO:0000313" key="1">
    <source>
        <dbReference type="EMBL" id="KAJ9651574.1"/>
    </source>
</evidence>
<evidence type="ECO:0000313" key="2">
    <source>
        <dbReference type="Proteomes" id="UP001172386"/>
    </source>
</evidence>
<protein>
    <submittedName>
        <fullName evidence="1">Uncharacterized protein</fullName>
    </submittedName>
</protein>
<accession>A0ACC2ZVA5</accession>
<dbReference type="Proteomes" id="UP001172386">
    <property type="component" value="Unassembled WGS sequence"/>
</dbReference>
<dbReference type="EMBL" id="JAPDRQ010000248">
    <property type="protein sequence ID" value="KAJ9651574.1"/>
    <property type="molecule type" value="Genomic_DNA"/>
</dbReference>
<gene>
    <name evidence="1" type="ORF">H2198_009160</name>
</gene>
<sequence length="691" mass="73397">MSLITTIGLLSVIAAPAAAFWRLPCKSTLVVERADPIVSPGNVSGHVHQIMGGNGFDFEMDFADTQASTCTSCTVHGDFSNYWTPVLYYQHQDGTFEKVDQVGGGLVYYLQRSGPNKDKLQAFPEGFRMISGDPFKRSAGNDFASQAISYNCLDYNKSPGNPETPGFPNYNCPNGLRSQLFFPSCWDGKNLDSADHKSHMSFPIGAYNDGSCPSTHPVHLVSIFFEIIWDTNKFKDMWYGNSQPFVWAMGDPTGYGFHGDFVMGWDKNLLQQAVDECTNDSGRVEDCPVFQLYPDSTAEGCKIASKIDEDIQGPFSQLPGCNPVQQGPDEAKIITNCESNATIGEGKSFFTDLTSSGWAYQGCGTDNYYSRALTGASTSQASMTNEYCVQFCSSKGFSIAGTEYSKECYCGNSIPASAQPVTGIVGNCNMNCAGNADEYCGGSGLLTLYQKCTGSSCTNAGGAVGGSTGSSSSSVVASATSSLAVRSTTSKSSSTRSTSATVSILNPSSASGQTKVPTQSSATTKSTASSSAISSSTGGVKATSTTSSKPSASSDPAWTYLSCHLDTVTPRTLPHLAPYVLNNMDMTTTNCLSYCASKNYALAGTEYAGECWCGNSLPASSTKQDESKCQMKCKGDSSQNCGGQGTLSLYGANANKSVWSGVVKRNAEADDAREHMKAHQRRRARGFAGQS</sequence>
<proteinExistence type="predicted"/>